<dbReference type="GO" id="GO:0070485">
    <property type="term" value="P:dehydro-D-arabinono-1,4-lactone biosynthetic process"/>
    <property type="evidence" value="ECO:0007669"/>
    <property type="project" value="TreeGrafter"/>
</dbReference>
<feature type="domain" description="NADP-dependent oxidoreductase" evidence="2">
    <location>
        <begin position="36"/>
        <end position="309"/>
    </location>
</feature>
<dbReference type="InterPro" id="IPR020471">
    <property type="entry name" value="AKR"/>
</dbReference>
<dbReference type="Pfam" id="PF00248">
    <property type="entry name" value="Aldo_ket_red"/>
    <property type="match status" value="1"/>
</dbReference>
<dbReference type="Proteomes" id="UP000236544">
    <property type="component" value="Unassembled WGS sequence"/>
</dbReference>
<proteinExistence type="predicted"/>
<dbReference type="PANTHER" id="PTHR42686">
    <property type="entry name" value="GH17980P-RELATED"/>
    <property type="match status" value="1"/>
</dbReference>
<reference evidence="4" key="1">
    <citation type="submission" date="2015-10" db="EMBL/GenBank/DDBJ databases">
        <authorList>
            <person name="Devillers H."/>
        </authorList>
    </citation>
    <scope>NUCLEOTIDE SEQUENCE [LARGE SCALE GENOMIC DNA]</scope>
</reference>
<dbReference type="InterPro" id="IPR023210">
    <property type="entry name" value="NADP_OxRdtase_dom"/>
</dbReference>
<organism evidence="3 4">
    <name type="scientific">Lachancea quebecensis</name>
    <dbReference type="NCBI Taxonomy" id="1654605"/>
    <lineage>
        <taxon>Eukaryota</taxon>
        <taxon>Fungi</taxon>
        <taxon>Dikarya</taxon>
        <taxon>Ascomycota</taxon>
        <taxon>Saccharomycotina</taxon>
        <taxon>Saccharomycetes</taxon>
        <taxon>Saccharomycetales</taxon>
        <taxon>Saccharomycetaceae</taxon>
        <taxon>Lachancea</taxon>
    </lineage>
</organism>
<dbReference type="InterPro" id="IPR044480">
    <property type="entry name" value="Ara2-like"/>
</dbReference>
<dbReference type="PANTHER" id="PTHR42686:SF1">
    <property type="entry name" value="GH17980P-RELATED"/>
    <property type="match status" value="1"/>
</dbReference>
<dbReference type="InterPro" id="IPR036812">
    <property type="entry name" value="NAD(P)_OxRdtase_dom_sf"/>
</dbReference>
<dbReference type="Gene3D" id="3.20.20.100">
    <property type="entry name" value="NADP-dependent oxidoreductase domain"/>
    <property type="match status" value="1"/>
</dbReference>
<evidence type="ECO:0000313" key="4">
    <source>
        <dbReference type="Proteomes" id="UP000236544"/>
    </source>
</evidence>
<dbReference type="SUPFAM" id="SSF51430">
    <property type="entry name" value="NAD(P)-linked oxidoreductase"/>
    <property type="match status" value="1"/>
</dbReference>
<evidence type="ECO:0000259" key="2">
    <source>
        <dbReference type="Pfam" id="PF00248"/>
    </source>
</evidence>
<accession>A0A0P1KKW4</accession>
<dbReference type="OrthoDB" id="5286008at2759"/>
<keyword evidence="4" id="KW-1185">Reference proteome</keyword>
<gene>
    <name evidence="3" type="ORF">LAQU0_S01e08108g</name>
</gene>
<dbReference type="GO" id="GO:0045290">
    <property type="term" value="F:D-arabinose 1-dehydrogenase [NAD(P)+] activity"/>
    <property type="evidence" value="ECO:0007669"/>
    <property type="project" value="InterPro"/>
</dbReference>
<sequence length="352" mass="39666">MSYQQHTSLQTPMDSLKPIGPTKGSVRGLGIESLPKLILGGATFNTQYNDDPASLPIIDMIRFAMQHGVRAIDTSPYYGDSELLYGAALESLRQEFPREDYFICTKVGRVRLEEFDYSRSHIRFSVLRSCERLRTKYLDAVFLHDVEFVETKQVLEALQELRKLRDEGIILNFGISGYPVEHLLNIALRCKAHPQIGALDVVLSYANLNLQNRTLHDYAPRFREDAGVKVIENGSILSMSLLRSQETKAFHPCSAELRKLSSEAAQYAASQNEDLASLATRYAFKEWKNEGPTVLGVSSVAELRVALESYWAVADNQGKLSEKDARLVHEIQSRIFGAHMNETWPSGIDHED</sequence>
<dbReference type="EMBL" id="LN890560">
    <property type="protein sequence ID" value="CUS20504.1"/>
    <property type="molecule type" value="Genomic_DNA"/>
</dbReference>
<name>A0A0P1KKW4_9SACH</name>
<protein>
    <submittedName>
        <fullName evidence="3">LAQU0S01e08108g1_1</fullName>
    </submittedName>
</protein>
<evidence type="ECO:0000313" key="3">
    <source>
        <dbReference type="EMBL" id="CUS20504.1"/>
    </source>
</evidence>
<keyword evidence="1" id="KW-0560">Oxidoreductase</keyword>
<dbReference type="CDD" id="cd19164">
    <property type="entry name" value="AKR_ARA2"/>
    <property type="match status" value="1"/>
</dbReference>
<dbReference type="PRINTS" id="PR00069">
    <property type="entry name" value="ALDKETRDTASE"/>
</dbReference>
<dbReference type="GO" id="GO:0005829">
    <property type="term" value="C:cytosol"/>
    <property type="evidence" value="ECO:0007669"/>
    <property type="project" value="TreeGrafter"/>
</dbReference>
<evidence type="ECO:0000256" key="1">
    <source>
        <dbReference type="ARBA" id="ARBA00023002"/>
    </source>
</evidence>
<dbReference type="AlphaFoldDB" id="A0A0P1KKW4"/>